<keyword evidence="7" id="KW-1185">Reference proteome</keyword>
<dbReference type="InterPro" id="IPR000847">
    <property type="entry name" value="LysR_HTH_N"/>
</dbReference>
<gene>
    <name evidence="6" type="ORF">HJO_02655</name>
</gene>
<dbReference type="Pfam" id="PF00126">
    <property type="entry name" value="HTH_1"/>
    <property type="match status" value="1"/>
</dbReference>
<keyword evidence="4" id="KW-0804">Transcription</keyword>
<name>A0A059FU83_9PROT</name>
<dbReference type="PROSITE" id="PS50931">
    <property type="entry name" value="HTH_LYSR"/>
    <property type="match status" value="1"/>
</dbReference>
<evidence type="ECO:0000256" key="3">
    <source>
        <dbReference type="ARBA" id="ARBA00023125"/>
    </source>
</evidence>
<comment type="caution">
    <text evidence="6">The sequence shown here is derived from an EMBL/GenBank/DDBJ whole genome shotgun (WGS) entry which is preliminary data.</text>
</comment>
<dbReference type="eggNOG" id="COG0583">
    <property type="taxonomic scope" value="Bacteria"/>
</dbReference>
<proteinExistence type="inferred from homology"/>
<dbReference type="STRING" id="1280950.HJO_02655"/>
<dbReference type="OrthoDB" id="9815174at2"/>
<protein>
    <submittedName>
        <fullName evidence="6">LysR family transcriptional regulator</fullName>
    </submittedName>
</protein>
<dbReference type="Gene3D" id="3.40.190.290">
    <property type="match status" value="1"/>
</dbReference>
<evidence type="ECO:0000256" key="2">
    <source>
        <dbReference type="ARBA" id="ARBA00023015"/>
    </source>
</evidence>
<dbReference type="GO" id="GO:0032993">
    <property type="term" value="C:protein-DNA complex"/>
    <property type="evidence" value="ECO:0007669"/>
    <property type="project" value="TreeGrafter"/>
</dbReference>
<accession>A0A059FU83</accession>
<dbReference type="PANTHER" id="PTHR30346">
    <property type="entry name" value="TRANSCRIPTIONAL DUAL REGULATOR HCAR-RELATED"/>
    <property type="match status" value="1"/>
</dbReference>
<dbReference type="PRINTS" id="PR00039">
    <property type="entry name" value="HTHLYSR"/>
</dbReference>
<dbReference type="SUPFAM" id="SSF46785">
    <property type="entry name" value="Winged helix' DNA-binding domain"/>
    <property type="match status" value="1"/>
</dbReference>
<sequence>MNLRWISLFATVAEEGSFTRAATKLHIAQPWLSAQIRKLEYELGIELLIRDNVGVRVSEAGAQLLPHASQLAQSAQLFRETARSLGEDRMRALKLGCHIPLIDIPRFKTVALQFAQKFGNFELTTMADTPAALLKALDERRIDLALLPAEAGLVDGGPDLETLSVGETSVYLLAPKQKKFSKLEDLAGVAVGIPPEERGRALHKRLKVRFEELEIIPSPIPEFDRRAIEHAVLTRGDIVAVSIEDEILKTLDPGVRSFKVDGITVDQRFCRIGGRDLGRAAERFWNLCISEFEQAVV</sequence>
<dbReference type="Gene3D" id="1.10.10.10">
    <property type="entry name" value="Winged helix-like DNA-binding domain superfamily/Winged helix DNA-binding domain"/>
    <property type="match status" value="1"/>
</dbReference>
<dbReference type="EMBL" id="ARYK01000001">
    <property type="protein sequence ID" value="KCZ94239.1"/>
    <property type="molecule type" value="Genomic_DNA"/>
</dbReference>
<feature type="domain" description="HTH lysR-type" evidence="5">
    <location>
        <begin position="1"/>
        <end position="58"/>
    </location>
</feature>
<evidence type="ECO:0000313" key="6">
    <source>
        <dbReference type="EMBL" id="KCZ94239.1"/>
    </source>
</evidence>
<dbReference type="FunFam" id="1.10.10.10:FF:000001">
    <property type="entry name" value="LysR family transcriptional regulator"/>
    <property type="match status" value="1"/>
</dbReference>
<evidence type="ECO:0000313" key="7">
    <source>
        <dbReference type="Proteomes" id="UP000025171"/>
    </source>
</evidence>
<dbReference type="InterPro" id="IPR036388">
    <property type="entry name" value="WH-like_DNA-bd_sf"/>
</dbReference>
<keyword evidence="2" id="KW-0805">Transcription regulation</keyword>
<dbReference type="GO" id="GO:0003677">
    <property type="term" value="F:DNA binding"/>
    <property type="evidence" value="ECO:0007669"/>
    <property type="project" value="UniProtKB-KW"/>
</dbReference>
<evidence type="ECO:0000256" key="1">
    <source>
        <dbReference type="ARBA" id="ARBA00009437"/>
    </source>
</evidence>
<dbReference type="PANTHER" id="PTHR30346:SF0">
    <property type="entry name" value="HCA OPERON TRANSCRIPTIONAL ACTIVATOR HCAR"/>
    <property type="match status" value="1"/>
</dbReference>
<reference evidence="6 7" key="1">
    <citation type="journal article" date="2014" name="Antonie Van Leeuwenhoek">
        <title>Hyphomonas beringensis sp. nov. and Hyphomonas chukchiensis sp. nov., isolated from surface seawater of the Bering Sea and Chukchi Sea.</title>
        <authorList>
            <person name="Li C."/>
            <person name="Lai Q."/>
            <person name="Li G."/>
            <person name="Dong C."/>
            <person name="Wang J."/>
            <person name="Liao Y."/>
            <person name="Shao Z."/>
        </authorList>
    </citation>
    <scope>NUCLEOTIDE SEQUENCE [LARGE SCALE GENOMIC DNA]</scope>
    <source>
        <strain evidence="6 7">MHS-2</strain>
    </source>
</reference>
<dbReference type="RefSeq" id="WP_035613244.1">
    <property type="nucleotide sequence ID" value="NZ_ARYK01000001.1"/>
</dbReference>
<dbReference type="InterPro" id="IPR036390">
    <property type="entry name" value="WH_DNA-bd_sf"/>
</dbReference>
<organism evidence="6 7">
    <name type="scientific">Hyphomonas johnsonii MHS-2</name>
    <dbReference type="NCBI Taxonomy" id="1280950"/>
    <lineage>
        <taxon>Bacteria</taxon>
        <taxon>Pseudomonadati</taxon>
        <taxon>Pseudomonadota</taxon>
        <taxon>Alphaproteobacteria</taxon>
        <taxon>Hyphomonadales</taxon>
        <taxon>Hyphomonadaceae</taxon>
        <taxon>Hyphomonas</taxon>
    </lineage>
</organism>
<dbReference type="SUPFAM" id="SSF53850">
    <property type="entry name" value="Periplasmic binding protein-like II"/>
    <property type="match status" value="1"/>
</dbReference>
<dbReference type="Proteomes" id="UP000025171">
    <property type="component" value="Unassembled WGS sequence"/>
</dbReference>
<dbReference type="AlphaFoldDB" id="A0A059FU83"/>
<keyword evidence="3" id="KW-0238">DNA-binding</keyword>
<dbReference type="GO" id="GO:0003700">
    <property type="term" value="F:DNA-binding transcription factor activity"/>
    <property type="evidence" value="ECO:0007669"/>
    <property type="project" value="InterPro"/>
</dbReference>
<dbReference type="PATRIC" id="fig|1280950.3.peg.542"/>
<comment type="similarity">
    <text evidence="1">Belongs to the LysR transcriptional regulatory family.</text>
</comment>
<evidence type="ECO:0000256" key="4">
    <source>
        <dbReference type="ARBA" id="ARBA00023163"/>
    </source>
</evidence>
<evidence type="ECO:0000259" key="5">
    <source>
        <dbReference type="PROSITE" id="PS50931"/>
    </source>
</evidence>